<dbReference type="PANTHER" id="PTHR36934">
    <property type="entry name" value="BLR0278 PROTEIN"/>
    <property type="match status" value="1"/>
</dbReference>
<evidence type="ECO:0000313" key="2">
    <source>
        <dbReference type="EMBL" id="GHG07784.1"/>
    </source>
</evidence>
<dbReference type="RefSeq" id="WP_189643646.1">
    <property type="nucleotide sequence ID" value="NZ_BNAL01000029.1"/>
</dbReference>
<sequence length="141" mass="15345">MRSIPEQHRETLTITVTDDMTVNFTELGPLHPVYSTYTLAKHFEEAGRKLLLPFLEPGEDSIGIQVETFHTGSALPGMQVTVTATVQEVSGRRIVCALHAVSSLGDDIGHGTASQLVLPAEKIRAGFEALRERFAASQRSS</sequence>
<dbReference type="PIRSF" id="PIRSF014972">
    <property type="entry name" value="FlK"/>
    <property type="match status" value="1"/>
</dbReference>
<dbReference type="Pfam" id="PF22636">
    <property type="entry name" value="FlK"/>
    <property type="match status" value="1"/>
</dbReference>
<dbReference type="InterPro" id="IPR054485">
    <property type="entry name" value="FlK-like_dom"/>
</dbReference>
<name>A0ABQ3K803_9DEIO</name>
<dbReference type="EMBL" id="BNAL01000029">
    <property type="protein sequence ID" value="GHG07784.1"/>
    <property type="molecule type" value="Genomic_DNA"/>
</dbReference>
<evidence type="ECO:0000313" key="3">
    <source>
        <dbReference type="Proteomes" id="UP000632154"/>
    </source>
</evidence>
<dbReference type="SUPFAM" id="SSF54637">
    <property type="entry name" value="Thioesterase/thiol ester dehydrase-isomerase"/>
    <property type="match status" value="1"/>
</dbReference>
<proteinExistence type="predicted"/>
<dbReference type="PANTHER" id="PTHR36934:SF1">
    <property type="entry name" value="THIOESTERASE DOMAIN-CONTAINING PROTEIN"/>
    <property type="match status" value="1"/>
</dbReference>
<dbReference type="InterPro" id="IPR029069">
    <property type="entry name" value="HotDog_dom_sf"/>
</dbReference>
<reference evidence="3" key="1">
    <citation type="journal article" date="2019" name="Int. J. Syst. Evol. Microbiol.">
        <title>The Global Catalogue of Microorganisms (GCM) 10K type strain sequencing project: providing services to taxonomists for standard genome sequencing and annotation.</title>
        <authorList>
            <consortium name="The Broad Institute Genomics Platform"/>
            <consortium name="The Broad Institute Genome Sequencing Center for Infectious Disease"/>
            <person name="Wu L."/>
            <person name="Ma J."/>
        </authorList>
    </citation>
    <scope>NUCLEOTIDE SEQUENCE [LARGE SCALE GENOMIC DNA]</scope>
    <source>
        <strain evidence="3">CGMCC 1.18439</strain>
    </source>
</reference>
<keyword evidence="3" id="KW-1185">Reference proteome</keyword>
<evidence type="ECO:0000259" key="1">
    <source>
        <dbReference type="Pfam" id="PF22636"/>
    </source>
</evidence>
<protein>
    <submittedName>
        <fullName evidence="2">Thioesterase</fullName>
    </submittedName>
</protein>
<organism evidence="2 3">
    <name type="scientific">Deinococcus piscis</name>
    <dbReference type="NCBI Taxonomy" id="394230"/>
    <lineage>
        <taxon>Bacteria</taxon>
        <taxon>Thermotogati</taxon>
        <taxon>Deinococcota</taxon>
        <taxon>Deinococci</taxon>
        <taxon>Deinococcales</taxon>
        <taxon>Deinococcaceae</taxon>
        <taxon>Deinococcus</taxon>
    </lineage>
</organism>
<feature type="domain" description="Fluoroacetyl-CoA-specific thioesterase-like" evidence="1">
    <location>
        <begin position="16"/>
        <end position="120"/>
    </location>
</feature>
<dbReference type="InterPro" id="IPR025540">
    <property type="entry name" value="FlK"/>
</dbReference>
<accession>A0ABQ3K803</accession>
<dbReference type="Gene3D" id="3.10.129.10">
    <property type="entry name" value="Hotdog Thioesterase"/>
    <property type="match status" value="1"/>
</dbReference>
<comment type="caution">
    <text evidence="2">The sequence shown here is derived from an EMBL/GenBank/DDBJ whole genome shotgun (WGS) entry which is preliminary data.</text>
</comment>
<dbReference type="Proteomes" id="UP000632154">
    <property type="component" value="Unassembled WGS sequence"/>
</dbReference>
<gene>
    <name evidence="2" type="ORF">GCM10017783_20440</name>
</gene>